<dbReference type="EMBL" id="JACHOB010000002">
    <property type="protein sequence ID" value="MBB4658935.1"/>
    <property type="molecule type" value="Genomic_DNA"/>
</dbReference>
<evidence type="ECO:0000256" key="1">
    <source>
        <dbReference type="SAM" id="Coils"/>
    </source>
</evidence>
<keyword evidence="3" id="KW-0472">Membrane</keyword>
<keyword evidence="3" id="KW-1133">Transmembrane helix</keyword>
<evidence type="ECO:0000256" key="3">
    <source>
        <dbReference type="SAM" id="Phobius"/>
    </source>
</evidence>
<evidence type="ECO:0000256" key="2">
    <source>
        <dbReference type="SAM" id="MobiDB-lite"/>
    </source>
</evidence>
<accession>A0A840I3N3</accession>
<dbReference type="Proteomes" id="UP000563524">
    <property type="component" value="Unassembled WGS sequence"/>
</dbReference>
<gene>
    <name evidence="4" type="ORF">GGQ59_001449</name>
</gene>
<keyword evidence="5" id="KW-1185">Reference proteome</keyword>
<protein>
    <submittedName>
        <fullName evidence="4">Murein DD-endopeptidase MepM/ murein hydrolase activator NlpD</fullName>
    </submittedName>
</protein>
<keyword evidence="4" id="KW-0378">Hydrolase</keyword>
<reference evidence="4 5" key="1">
    <citation type="submission" date="2020-08" db="EMBL/GenBank/DDBJ databases">
        <title>Genomic Encyclopedia of Type Strains, Phase IV (KMG-IV): sequencing the most valuable type-strain genomes for metagenomic binning, comparative biology and taxonomic classification.</title>
        <authorList>
            <person name="Goeker M."/>
        </authorList>
    </citation>
    <scope>NUCLEOTIDE SEQUENCE [LARGE SCALE GENOMIC DNA]</scope>
    <source>
        <strain evidence="4 5">DSM 102850</strain>
    </source>
</reference>
<keyword evidence="1" id="KW-0175">Coiled coil</keyword>
<keyword evidence="3" id="KW-0812">Transmembrane</keyword>
<feature type="coiled-coil region" evidence="1">
    <location>
        <begin position="61"/>
        <end position="109"/>
    </location>
</feature>
<feature type="transmembrane region" description="Helical" evidence="3">
    <location>
        <begin position="12"/>
        <end position="35"/>
    </location>
</feature>
<feature type="region of interest" description="Disordered" evidence="2">
    <location>
        <begin position="110"/>
        <end position="138"/>
    </location>
</feature>
<evidence type="ECO:0000313" key="5">
    <source>
        <dbReference type="Proteomes" id="UP000563524"/>
    </source>
</evidence>
<proteinExistence type="predicted"/>
<evidence type="ECO:0000313" key="4">
    <source>
        <dbReference type="EMBL" id="MBB4658935.1"/>
    </source>
</evidence>
<organism evidence="4 5">
    <name type="scientific">Parvularcula dongshanensis</name>
    <dbReference type="NCBI Taxonomy" id="1173995"/>
    <lineage>
        <taxon>Bacteria</taxon>
        <taxon>Pseudomonadati</taxon>
        <taxon>Pseudomonadota</taxon>
        <taxon>Alphaproteobacteria</taxon>
        <taxon>Parvularculales</taxon>
        <taxon>Parvularculaceae</taxon>
        <taxon>Parvularcula</taxon>
    </lineage>
</organism>
<sequence>MTSLSGSLLGLLHNLAAGGLVVSTLIALLCAVVVLRTGSEQDRRLAALAEQGQERAQISAEQDEAGDAARLRARLAEAEARAVAASERADELETKLADAEVERLAAQVEALEAGTDEPPALERASRLGESEAAQPVRPLPPEAEALLRPTPGPLLAQEQANTIIAELAPYAGDFSIEVTSAPDERARLYAAQLAAAFRGAGIATIGPYGVLTTFQGDGVFISVEGAAAEPGGIILSALQSAALPAQPGPSDGVAADILAPEEADVRLYVGGPPTSS</sequence>
<name>A0A840I3N3_9PROT</name>
<dbReference type="RefSeq" id="WP_183817105.1">
    <property type="nucleotide sequence ID" value="NZ_JACHOB010000002.1"/>
</dbReference>
<dbReference type="GO" id="GO:0016787">
    <property type="term" value="F:hydrolase activity"/>
    <property type="evidence" value="ECO:0007669"/>
    <property type="project" value="UniProtKB-KW"/>
</dbReference>
<dbReference type="AlphaFoldDB" id="A0A840I3N3"/>
<comment type="caution">
    <text evidence="4">The sequence shown here is derived from an EMBL/GenBank/DDBJ whole genome shotgun (WGS) entry which is preliminary data.</text>
</comment>